<evidence type="ECO:0000313" key="3">
    <source>
        <dbReference type="EMBL" id="MBB4936249.1"/>
    </source>
</evidence>
<organism evidence="3 4">
    <name type="scientific">Streptosporangium album</name>
    <dbReference type="NCBI Taxonomy" id="47479"/>
    <lineage>
        <taxon>Bacteria</taxon>
        <taxon>Bacillati</taxon>
        <taxon>Actinomycetota</taxon>
        <taxon>Actinomycetes</taxon>
        <taxon>Streptosporangiales</taxon>
        <taxon>Streptosporangiaceae</taxon>
        <taxon>Streptosporangium</taxon>
    </lineage>
</organism>
<keyword evidence="4" id="KW-1185">Reference proteome</keyword>
<accession>A0A7W7RQD4</accession>
<dbReference type="Proteomes" id="UP000534286">
    <property type="component" value="Unassembled WGS sequence"/>
</dbReference>
<feature type="region of interest" description="Disordered" evidence="1">
    <location>
        <begin position="62"/>
        <end position="93"/>
    </location>
</feature>
<proteinExistence type="predicted"/>
<evidence type="ECO:0000256" key="2">
    <source>
        <dbReference type="SAM" id="SignalP"/>
    </source>
</evidence>
<dbReference type="EMBL" id="JACHJU010000001">
    <property type="protein sequence ID" value="MBB4936249.1"/>
    <property type="molecule type" value="Genomic_DNA"/>
</dbReference>
<feature type="chain" id="PRO_5039629540" description="Collagen-like protein" evidence="2">
    <location>
        <begin position="18"/>
        <end position="93"/>
    </location>
</feature>
<evidence type="ECO:0000313" key="4">
    <source>
        <dbReference type="Proteomes" id="UP000534286"/>
    </source>
</evidence>
<comment type="caution">
    <text evidence="3">The sequence shown here is derived from an EMBL/GenBank/DDBJ whole genome shotgun (WGS) entry which is preliminary data.</text>
</comment>
<protein>
    <recommendedName>
        <fullName evidence="5">Collagen-like protein</fullName>
    </recommendedName>
</protein>
<reference evidence="3 4" key="1">
    <citation type="submission" date="2020-08" db="EMBL/GenBank/DDBJ databases">
        <title>Sequencing the genomes of 1000 actinobacteria strains.</title>
        <authorList>
            <person name="Klenk H.-P."/>
        </authorList>
    </citation>
    <scope>NUCLEOTIDE SEQUENCE [LARGE SCALE GENOMIC DNA]</scope>
    <source>
        <strain evidence="3 4">DSM 43023</strain>
    </source>
</reference>
<dbReference type="AlphaFoldDB" id="A0A7W7RQD4"/>
<keyword evidence="2" id="KW-0732">Signal</keyword>
<name>A0A7W7RQD4_9ACTN</name>
<feature type="signal peptide" evidence="2">
    <location>
        <begin position="1"/>
        <end position="17"/>
    </location>
</feature>
<evidence type="ECO:0008006" key="5">
    <source>
        <dbReference type="Google" id="ProtNLM"/>
    </source>
</evidence>
<gene>
    <name evidence="3" type="ORF">FHR32_000554</name>
</gene>
<sequence length="93" mass="9206">MAAAQAGALAGATSALAQPADTVTTVYACVKAYGPSQGRPRILGTGVAVCYIDETLILWNIEGPEGQTGPRGLQGSIGPQGPKGDTGPQGPQG</sequence>
<evidence type="ECO:0000256" key="1">
    <source>
        <dbReference type="SAM" id="MobiDB-lite"/>
    </source>
</evidence>